<dbReference type="EMBL" id="PCMW01000068">
    <property type="protein sequence ID" value="PDS23120.1"/>
    <property type="molecule type" value="Genomic_DNA"/>
</dbReference>
<dbReference type="AlphaFoldDB" id="A0A2H3KKF1"/>
<evidence type="ECO:0000256" key="1">
    <source>
        <dbReference type="SAM" id="Coils"/>
    </source>
</evidence>
<organism evidence="2 3">
    <name type="scientific">Flavobacterium branchiophilum</name>
    <dbReference type="NCBI Taxonomy" id="55197"/>
    <lineage>
        <taxon>Bacteria</taxon>
        <taxon>Pseudomonadati</taxon>
        <taxon>Bacteroidota</taxon>
        <taxon>Flavobacteriia</taxon>
        <taxon>Flavobacteriales</taxon>
        <taxon>Flavobacteriaceae</taxon>
        <taxon>Flavobacterium</taxon>
    </lineage>
</organism>
<dbReference type="Gene3D" id="3.40.50.300">
    <property type="entry name" value="P-loop containing nucleotide triphosphate hydrolases"/>
    <property type="match status" value="2"/>
</dbReference>
<evidence type="ECO:0008006" key="4">
    <source>
        <dbReference type="Google" id="ProtNLM"/>
    </source>
</evidence>
<accession>A0A2H3KKF1</accession>
<dbReference type="PANTHER" id="PTHR32114">
    <property type="entry name" value="ABC TRANSPORTER ABCH.3"/>
    <property type="match status" value="1"/>
</dbReference>
<sequence length="708" mass="82168">MIINKVEINNFFCYVGENVFDFEKGLNIISAKNSGGKSHLFNAFHWTFFDSIYIDKETDTTKKEWKAASKVNVLPDHVIESANENEVLKSSVKITLTAEYHKNEEVKNELVEYHFEKEISFKKNDNEVYPTSKTELNIWYVKDGETFFLDRGEHNWFKDIIFPVSIRKFMWFQGETVDELYDFSNPSTLKYAINEISYFPIYENLVNVTKKSVGSISDKIDKEVKKSKKLSEDQERILNNIEYSRKKIISFDEKKIEAQNELENIKESIFKEEEKLKGFDKYSDLKTKLTKYEYEIKTINDKIEFLTINGKEKFISKWMLNKCDDLIKASKNNIDLLALEVKKHQKNDNPVPVTLPGPEYVQQMLDNHICYICEREVEENSPAFFALQSRMEDFKNNQIQKILSENLTELNRSKRNLLNDLPEIKDEVEKNDAEIEKLIALRKKITLLKENLFSESGISNSSEIMLGSESAEKILNKVRSLNSSKATIERKIQLYDSDKQFEERNLEELIEKKSKFMSTTEGNNIAEVEAQKYINLINAALVELKSKALENLMNEISTESNKLYNKYLGGITQGEIEIDRGVMIIDKVTRKPLSNLNTAELTAQKLAIANSFLSLSEKKMNRSFPLLADAPTSQFDADNTINLTENLSNSFDQIIIMSKDYMKLKGVERDDFIKKAKISKYFELNNDFIDKSGFDSRANKKTYINIIK</sequence>
<evidence type="ECO:0000313" key="2">
    <source>
        <dbReference type="EMBL" id="PDS23120.1"/>
    </source>
</evidence>
<name>A0A2H3KKF1_9FLAO</name>
<evidence type="ECO:0000313" key="3">
    <source>
        <dbReference type="Proteomes" id="UP000220828"/>
    </source>
</evidence>
<dbReference type="Proteomes" id="UP000220828">
    <property type="component" value="Unassembled WGS sequence"/>
</dbReference>
<gene>
    <name evidence="2" type="ORF">B0A77_11415</name>
</gene>
<dbReference type="InterPro" id="IPR027417">
    <property type="entry name" value="P-loop_NTPase"/>
</dbReference>
<comment type="caution">
    <text evidence="2">The sequence shown here is derived from an EMBL/GenBank/DDBJ whole genome shotgun (WGS) entry which is preliminary data.</text>
</comment>
<protein>
    <recommendedName>
        <fullName evidence="4">Rad50/SbcC-type AAA domain-containing protein</fullName>
    </recommendedName>
</protein>
<dbReference type="PANTHER" id="PTHR32114:SF2">
    <property type="entry name" value="ABC TRANSPORTER ABCH.3"/>
    <property type="match status" value="1"/>
</dbReference>
<feature type="coiled-coil region" evidence="1">
    <location>
        <begin position="400"/>
        <end position="427"/>
    </location>
</feature>
<dbReference type="GO" id="GO:0006302">
    <property type="term" value="P:double-strand break repair"/>
    <property type="evidence" value="ECO:0007669"/>
    <property type="project" value="InterPro"/>
</dbReference>
<dbReference type="SUPFAM" id="SSF52540">
    <property type="entry name" value="P-loop containing nucleoside triphosphate hydrolases"/>
    <property type="match status" value="1"/>
</dbReference>
<reference evidence="2 3" key="1">
    <citation type="submission" date="2017-09" db="EMBL/GenBank/DDBJ databases">
        <title>Whole genomes of Flavobacteriaceae.</title>
        <authorList>
            <person name="Stine C."/>
            <person name="Li C."/>
            <person name="Tadesse D."/>
        </authorList>
    </citation>
    <scope>NUCLEOTIDE SEQUENCE [LARGE SCALE GENOMIC DNA]</scope>
    <source>
        <strain evidence="2 3">ATCC 35036</strain>
    </source>
</reference>
<dbReference type="OrthoDB" id="7029750at2"/>
<dbReference type="GO" id="GO:0016887">
    <property type="term" value="F:ATP hydrolysis activity"/>
    <property type="evidence" value="ECO:0007669"/>
    <property type="project" value="InterPro"/>
</dbReference>
<dbReference type="RefSeq" id="WP_097554522.1">
    <property type="nucleotide sequence ID" value="NZ_PCMW01000068.1"/>
</dbReference>
<feature type="coiled-coil region" evidence="1">
    <location>
        <begin position="248"/>
        <end position="302"/>
    </location>
</feature>
<keyword evidence="1" id="KW-0175">Coiled coil</keyword>
<proteinExistence type="predicted"/>